<dbReference type="Proteomes" id="UP000276133">
    <property type="component" value="Unassembled WGS sequence"/>
</dbReference>
<dbReference type="EMBL" id="REGN01005822">
    <property type="protein sequence ID" value="RNA11905.1"/>
    <property type="molecule type" value="Genomic_DNA"/>
</dbReference>
<dbReference type="AlphaFoldDB" id="A0A3M7QLN7"/>
<gene>
    <name evidence="1" type="ORF">BpHYR1_022789</name>
</gene>
<name>A0A3M7QLN7_BRAPC</name>
<reference evidence="1 2" key="1">
    <citation type="journal article" date="2018" name="Sci. Rep.">
        <title>Genomic signatures of local adaptation to the degree of environmental predictability in rotifers.</title>
        <authorList>
            <person name="Franch-Gras L."/>
            <person name="Hahn C."/>
            <person name="Garcia-Roger E.M."/>
            <person name="Carmona M.J."/>
            <person name="Serra M."/>
            <person name="Gomez A."/>
        </authorList>
    </citation>
    <scope>NUCLEOTIDE SEQUENCE [LARGE SCALE GENOMIC DNA]</scope>
    <source>
        <strain evidence="1">HYR1</strain>
    </source>
</reference>
<evidence type="ECO:0000313" key="1">
    <source>
        <dbReference type="EMBL" id="RNA11905.1"/>
    </source>
</evidence>
<evidence type="ECO:0000313" key="2">
    <source>
        <dbReference type="Proteomes" id="UP000276133"/>
    </source>
</evidence>
<protein>
    <submittedName>
        <fullName evidence="1">Uncharacterized protein</fullName>
    </submittedName>
</protein>
<accession>A0A3M7QLN7</accession>
<proteinExistence type="predicted"/>
<sequence>MLNKLNFFKLFIKGLDYQAPIYSLIKNVRFFSLKTIRMTRLDLYYQYLREISNRLTMITSNKRKF</sequence>
<comment type="caution">
    <text evidence="1">The sequence shown here is derived from an EMBL/GenBank/DDBJ whole genome shotgun (WGS) entry which is preliminary data.</text>
</comment>
<keyword evidence="2" id="KW-1185">Reference proteome</keyword>
<organism evidence="1 2">
    <name type="scientific">Brachionus plicatilis</name>
    <name type="common">Marine rotifer</name>
    <name type="synonym">Brachionus muelleri</name>
    <dbReference type="NCBI Taxonomy" id="10195"/>
    <lineage>
        <taxon>Eukaryota</taxon>
        <taxon>Metazoa</taxon>
        <taxon>Spiralia</taxon>
        <taxon>Gnathifera</taxon>
        <taxon>Rotifera</taxon>
        <taxon>Eurotatoria</taxon>
        <taxon>Monogononta</taxon>
        <taxon>Pseudotrocha</taxon>
        <taxon>Ploima</taxon>
        <taxon>Brachionidae</taxon>
        <taxon>Brachionus</taxon>
    </lineage>
</organism>